<keyword evidence="2" id="KW-1185">Reference proteome</keyword>
<comment type="caution">
    <text evidence="1">The sequence shown here is derived from an EMBL/GenBank/DDBJ whole genome shotgun (WGS) entry which is preliminary data.</text>
</comment>
<dbReference type="Proteomes" id="UP001595998">
    <property type="component" value="Unassembled WGS sequence"/>
</dbReference>
<dbReference type="RefSeq" id="WP_380038818.1">
    <property type="nucleotide sequence ID" value="NZ_JBHSEH010000008.1"/>
</dbReference>
<reference evidence="2" key="1">
    <citation type="journal article" date="2019" name="Int. J. Syst. Evol. Microbiol.">
        <title>The Global Catalogue of Microorganisms (GCM) 10K type strain sequencing project: providing services to taxonomists for standard genome sequencing and annotation.</title>
        <authorList>
            <consortium name="The Broad Institute Genomics Platform"/>
            <consortium name="The Broad Institute Genome Sequencing Center for Infectious Disease"/>
            <person name="Wu L."/>
            <person name="Ma J."/>
        </authorList>
    </citation>
    <scope>NUCLEOTIDE SEQUENCE [LARGE SCALE GENOMIC DNA]</scope>
    <source>
        <strain evidence="2">CCUG 56029</strain>
    </source>
</reference>
<sequence>MQQNTYVRLRFILEEAEQLLSAMTEHQNWATFVREYNGWQARLRVQQDTIESIRRTLLQEQADGPNSAPGDAPSSCTSGNIQWLGYRLNWCPPF</sequence>
<protein>
    <submittedName>
        <fullName evidence="1">Uncharacterized protein</fullName>
    </submittedName>
</protein>
<name>A0ABV8XP51_9DEIO</name>
<dbReference type="EMBL" id="JBHSEH010000008">
    <property type="protein sequence ID" value="MFC4426397.1"/>
    <property type="molecule type" value="Genomic_DNA"/>
</dbReference>
<evidence type="ECO:0000313" key="2">
    <source>
        <dbReference type="Proteomes" id="UP001595998"/>
    </source>
</evidence>
<organism evidence="1 2">
    <name type="scientific">Deinococcus navajonensis</name>
    <dbReference type="NCBI Taxonomy" id="309884"/>
    <lineage>
        <taxon>Bacteria</taxon>
        <taxon>Thermotogati</taxon>
        <taxon>Deinococcota</taxon>
        <taxon>Deinococci</taxon>
        <taxon>Deinococcales</taxon>
        <taxon>Deinococcaceae</taxon>
        <taxon>Deinococcus</taxon>
    </lineage>
</organism>
<gene>
    <name evidence="1" type="ORF">ACFOZ9_09235</name>
</gene>
<accession>A0ABV8XP51</accession>
<evidence type="ECO:0000313" key="1">
    <source>
        <dbReference type="EMBL" id="MFC4426397.1"/>
    </source>
</evidence>
<proteinExistence type="predicted"/>